<feature type="compositionally biased region" description="Basic and acidic residues" evidence="1">
    <location>
        <begin position="46"/>
        <end position="73"/>
    </location>
</feature>
<dbReference type="InterPro" id="IPR014195">
    <property type="entry name" value="Spore_III_AG"/>
</dbReference>
<feature type="region of interest" description="Disordered" evidence="1">
    <location>
        <begin position="46"/>
        <end position="81"/>
    </location>
</feature>
<name>A0ABW5V067_9BACI</name>
<comment type="caution">
    <text evidence="3">The sequence shown here is derived from an EMBL/GenBank/DDBJ whole genome shotgun (WGS) entry which is preliminary data.</text>
</comment>
<protein>
    <submittedName>
        <fullName evidence="3">Stage III sporulation protein AG</fullName>
    </submittedName>
</protein>
<reference evidence="4" key="1">
    <citation type="journal article" date="2019" name="Int. J. Syst. Evol. Microbiol.">
        <title>The Global Catalogue of Microorganisms (GCM) 10K type strain sequencing project: providing services to taxonomists for standard genome sequencing and annotation.</title>
        <authorList>
            <consortium name="The Broad Institute Genomics Platform"/>
            <consortium name="The Broad Institute Genome Sequencing Center for Infectious Disease"/>
            <person name="Wu L."/>
            <person name="Ma J."/>
        </authorList>
    </citation>
    <scope>NUCLEOTIDE SEQUENCE [LARGE SCALE GENOMIC DNA]</scope>
    <source>
        <strain evidence="4">TISTR 1535</strain>
    </source>
</reference>
<organism evidence="3 4">
    <name type="scientific">Lentibacillus juripiscarius</name>
    <dbReference type="NCBI Taxonomy" id="257446"/>
    <lineage>
        <taxon>Bacteria</taxon>
        <taxon>Bacillati</taxon>
        <taxon>Bacillota</taxon>
        <taxon>Bacilli</taxon>
        <taxon>Bacillales</taxon>
        <taxon>Bacillaceae</taxon>
        <taxon>Lentibacillus</taxon>
    </lineage>
</organism>
<accession>A0ABW5V067</accession>
<sequence>MKKYLQKLLGTSGDSNKPSKKAGYIIVIGLLGLLLLMLGNVFSSTAKEDSSIEEPPKKMEKPSSDETMLDKSSKSSSVNEIEKNYEEDLQELLNKIQGVSEAEVMVNLDSTKVKVYEKNLIKNQQSTEETDTNGGERQIEENSEETQVVLVRQGDKEVPLLVQTKKPDVRGVFVVAEGVDHASVEKWVIEAVSRVLDVPSHRVSVMPKN</sequence>
<evidence type="ECO:0000256" key="2">
    <source>
        <dbReference type="SAM" id="Phobius"/>
    </source>
</evidence>
<dbReference type="NCBIfam" id="TIGR02830">
    <property type="entry name" value="spore_III_AG"/>
    <property type="match status" value="1"/>
</dbReference>
<gene>
    <name evidence="3" type="primary">spoIIIAG</name>
    <name evidence="3" type="ORF">ACFSUO_00010</name>
</gene>
<keyword evidence="2" id="KW-0812">Transmembrane</keyword>
<evidence type="ECO:0000313" key="3">
    <source>
        <dbReference type="EMBL" id="MFD2759377.1"/>
    </source>
</evidence>
<feature type="transmembrane region" description="Helical" evidence="2">
    <location>
        <begin position="21"/>
        <end position="42"/>
    </location>
</feature>
<evidence type="ECO:0000313" key="4">
    <source>
        <dbReference type="Proteomes" id="UP001597502"/>
    </source>
</evidence>
<dbReference type="RefSeq" id="WP_382389876.1">
    <property type="nucleotide sequence ID" value="NZ_JBHUNA010000001.1"/>
</dbReference>
<proteinExistence type="predicted"/>
<feature type="compositionally biased region" description="Polar residues" evidence="1">
    <location>
        <begin position="124"/>
        <end position="135"/>
    </location>
</feature>
<evidence type="ECO:0000256" key="1">
    <source>
        <dbReference type="SAM" id="MobiDB-lite"/>
    </source>
</evidence>
<feature type="region of interest" description="Disordered" evidence="1">
    <location>
        <begin position="124"/>
        <end position="145"/>
    </location>
</feature>
<keyword evidence="2" id="KW-0472">Membrane</keyword>
<keyword evidence="4" id="KW-1185">Reference proteome</keyword>
<dbReference type="Proteomes" id="UP001597502">
    <property type="component" value="Unassembled WGS sequence"/>
</dbReference>
<dbReference type="EMBL" id="JBHUNA010000001">
    <property type="protein sequence ID" value="MFD2759377.1"/>
    <property type="molecule type" value="Genomic_DNA"/>
</dbReference>
<keyword evidence="2" id="KW-1133">Transmembrane helix</keyword>